<reference evidence="3 4" key="1">
    <citation type="journal article" date="2003" name="Nature">
        <title>The genome sequence of the filamentous fungus Neurospora crassa.</title>
        <authorList>
            <person name="Galagan J.E."/>
            <person name="Calvo S.E."/>
            <person name="Borkovich K.A."/>
            <person name="Selker E.U."/>
            <person name="Read N.D."/>
            <person name="Jaffe D."/>
            <person name="FitzHugh W."/>
            <person name="Ma L.J."/>
            <person name="Smirnov S."/>
            <person name="Purcell S."/>
            <person name="Rehman B."/>
            <person name="Elkins T."/>
            <person name="Engels R."/>
            <person name="Wang S."/>
            <person name="Nielsen C.B."/>
            <person name="Butler J."/>
            <person name="Endrizzi M."/>
            <person name="Qui D."/>
            <person name="Ianakiev P."/>
            <person name="Bell-Pedersen D."/>
            <person name="Nelson M.A."/>
            <person name="Werner-Washburne M."/>
            <person name="Selitrennikoff C.P."/>
            <person name="Kinsey J.A."/>
            <person name="Braun E.L."/>
            <person name="Zelter A."/>
            <person name="Schulte U."/>
            <person name="Kothe G.O."/>
            <person name="Jedd G."/>
            <person name="Mewes W."/>
            <person name="Staben C."/>
            <person name="Marcotte E."/>
            <person name="Greenberg D."/>
            <person name="Roy A."/>
            <person name="Foley K."/>
            <person name="Naylor J."/>
            <person name="Stange-Thomann N."/>
            <person name="Barrett R."/>
            <person name="Gnerre S."/>
            <person name="Kamal M."/>
            <person name="Kamvysselis M."/>
            <person name="Mauceli E."/>
            <person name="Bielke C."/>
            <person name="Rudd S."/>
            <person name="Frishman D."/>
            <person name="Krystofova S."/>
            <person name="Rasmussen C."/>
            <person name="Metzenberg R.L."/>
            <person name="Perkins D.D."/>
            <person name="Kroken S."/>
            <person name="Cogoni C."/>
            <person name="Macino G."/>
            <person name="Catcheside D."/>
            <person name="Li W."/>
            <person name="Pratt R.J."/>
            <person name="Osmani S.A."/>
            <person name="DeSouza C.P."/>
            <person name="Glass L."/>
            <person name="Orbach M.J."/>
            <person name="Berglund J.A."/>
            <person name="Voelker R."/>
            <person name="Yarden O."/>
            <person name="Plamann M."/>
            <person name="Seiler S."/>
            <person name="Dunlap J."/>
            <person name="Radford A."/>
            <person name="Aramayo R."/>
            <person name="Natvig D.O."/>
            <person name="Alex L.A."/>
            <person name="Mannhaupt G."/>
            <person name="Ebbole D.J."/>
            <person name="Freitag M."/>
            <person name="Paulsen I."/>
            <person name="Sachs M.S."/>
            <person name="Lander E.S."/>
            <person name="Nusbaum C."/>
            <person name="Birren B."/>
        </authorList>
    </citation>
    <scope>NUCLEOTIDE SEQUENCE [LARGE SCALE GENOMIC DNA]</scope>
    <source>
        <strain evidence="4">ATCC 24698 / 74-OR23-1A / CBS 708.71 / DSM 1257 / FGSC 987</strain>
    </source>
</reference>
<organism evidence="3 4">
    <name type="scientific">Neurospora crassa (strain ATCC 24698 / 74-OR23-1A / CBS 708.71 / DSM 1257 / FGSC 987)</name>
    <dbReference type="NCBI Taxonomy" id="367110"/>
    <lineage>
        <taxon>Eukaryota</taxon>
        <taxon>Fungi</taxon>
        <taxon>Dikarya</taxon>
        <taxon>Ascomycota</taxon>
        <taxon>Pezizomycotina</taxon>
        <taxon>Sordariomycetes</taxon>
        <taxon>Sordariomycetidae</taxon>
        <taxon>Sordariales</taxon>
        <taxon>Sordariaceae</taxon>
        <taxon>Neurospora</taxon>
    </lineage>
</organism>
<feature type="transmembrane region" description="Helical" evidence="2">
    <location>
        <begin position="27"/>
        <end position="50"/>
    </location>
</feature>
<dbReference type="AlphaFoldDB" id="V5IM37"/>
<proteinExistence type="predicted"/>
<dbReference type="KEGG" id="ncr:NCU17050"/>
<dbReference type="GeneID" id="23569778"/>
<evidence type="ECO:0000313" key="3">
    <source>
        <dbReference type="EMBL" id="ESA42737.1"/>
    </source>
</evidence>
<evidence type="ECO:0000256" key="2">
    <source>
        <dbReference type="SAM" id="Phobius"/>
    </source>
</evidence>
<dbReference type="VEuPathDB" id="FungiDB:NCU17050"/>
<accession>V5IM37</accession>
<feature type="region of interest" description="Disordered" evidence="1">
    <location>
        <begin position="66"/>
        <end position="88"/>
    </location>
</feature>
<evidence type="ECO:0000313" key="4">
    <source>
        <dbReference type="Proteomes" id="UP000001805"/>
    </source>
</evidence>
<dbReference type="InParanoid" id="V5IM37"/>
<sequence length="88" mass="10062">MIWTAMHGERSITEFPNANNKTRRYQLTTFCLVFLIFLIVWPLDMGYYIITWKPVSASPDKPLLLSNTRTAPAEQEPPPPYYSAIGVA</sequence>
<name>V5IM37_NEUCR</name>
<keyword evidence="4" id="KW-1185">Reference proteome</keyword>
<evidence type="ECO:0000256" key="1">
    <source>
        <dbReference type="SAM" id="MobiDB-lite"/>
    </source>
</evidence>
<dbReference type="EMBL" id="CM002240">
    <property type="protein sequence ID" value="ESA42737.1"/>
    <property type="molecule type" value="Genomic_DNA"/>
</dbReference>
<keyword evidence="2" id="KW-1133">Transmembrane helix</keyword>
<keyword evidence="2" id="KW-0472">Membrane</keyword>
<gene>
    <name evidence="3" type="ORF">NCU17050</name>
</gene>
<keyword evidence="2" id="KW-0812">Transmembrane</keyword>
<dbReference type="Proteomes" id="UP000001805">
    <property type="component" value="Chromosome 2, Linkage Group V"/>
</dbReference>
<dbReference type="RefSeq" id="XP_011394861.1">
    <property type="nucleotide sequence ID" value="XM_011396559.1"/>
</dbReference>
<protein>
    <submittedName>
        <fullName evidence="3">Uncharacterized protein</fullName>
    </submittedName>
</protein>